<keyword evidence="2" id="KW-1185">Reference proteome</keyword>
<gene>
    <name evidence="1" type="ORF">A1355_22545</name>
</gene>
<evidence type="ECO:0000313" key="1">
    <source>
        <dbReference type="EMBL" id="OAI22362.1"/>
    </source>
</evidence>
<evidence type="ECO:0000313" key="2">
    <source>
        <dbReference type="Proteomes" id="UP000077628"/>
    </source>
</evidence>
<accession>A0A177NWZ4</accession>
<name>A0A177NWZ4_9GAMM</name>
<dbReference type="Proteomes" id="UP000077628">
    <property type="component" value="Unassembled WGS sequence"/>
</dbReference>
<dbReference type="AlphaFoldDB" id="A0A177NWZ4"/>
<sequence>MTQEGSFMDSVKAEQNKTLYTTNDNHYHFVLAYRTALFMEFLNSFFRRPLTVKLEIAPDFLASLMEHGQIHASNFHWKRIV</sequence>
<dbReference type="EMBL" id="LUUK01000079">
    <property type="protein sequence ID" value="OAI22362.1"/>
    <property type="molecule type" value="Genomic_DNA"/>
</dbReference>
<proteinExistence type="predicted"/>
<comment type="caution">
    <text evidence="1">The sequence shown here is derived from an EMBL/GenBank/DDBJ whole genome shotgun (WGS) entry which is preliminary data.</text>
</comment>
<organism evidence="1 2">
    <name type="scientific">Methylomonas koyamae</name>
    <dbReference type="NCBI Taxonomy" id="702114"/>
    <lineage>
        <taxon>Bacteria</taxon>
        <taxon>Pseudomonadati</taxon>
        <taxon>Pseudomonadota</taxon>
        <taxon>Gammaproteobacteria</taxon>
        <taxon>Methylococcales</taxon>
        <taxon>Methylococcaceae</taxon>
        <taxon>Methylomonas</taxon>
    </lineage>
</organism>
<protein>
    <submittedName>
        <fullName evidence="1">Uncharacterized protein</fullName>
    </submittedName>
</protein>
<reference evidence="2" key="1">
    <citation type="submission" date="2016-03" db="EMBL/GenBank/DDBJ databases">
        <authorList>
            <person name="Heylen K."/>
            <person name="De Vos P."/>
            <person name="Vekeman B."/>
        </authorList>
    </citation>
    <scope>NUCLEOTIDE SEQUENCE [LARGE SCALE GENOMIC DNA]</scope>
    <source>
        <strain evidence="2">R-45383</strain>
    </source>
</reference>